<protein>
    <submittedName>
        <fullName evidence="2">GL13420</fullName>
    </submittedName>
</protein>
<organism evidence="3">
    <name type="scientific">Drosophila persimilis</name>
    <name type="common">Fruit fly</name>
    <dbReference type="NCBI Taxonomy" id="7234"/>
    <lineage>
        <taxon>Eukaryota</taxon>
        <taxon>Metazoa</taxon>
        <taxon>Ecdysozoa</taxon>
        <taxon>Arthropoda</taxon>
        <taxon>Hexapoda</taxon>
        <taxon>Insecta</taxon>
        <taxon>Pterygota</taxon>
        <taxon>Neoptera</taxon>
        <taxon>Endopterygota</taxon>
        <taxon>Diptera</taxon>
        <taxon>Brachycera</taxon>
        <taxon>Muscomorpha</taxon>
        <taxon>Ephydroidea</taxon>
        <taxon>Drosophilidae</taxon>
        <taxon>Drosophila</taxon>
        <taxon>Sophophora</taxon>
    </lineage>
</organism>
<keyword evidence="3" id="KW-1185">Reference proteome</keyword>
<dbReference type="GO" id="GO:0033106">
    <property type="term" value="C:cis-Golgi network membrane"/>
    <property type="evidence" value="ECO:0007669"/>
    <property type="project" value="EnsemblMetazoa"/>
</dbReference>
<dbReference type="GO" id="GO:0031267">
    <property type="term" value="F:small GTPase binding"/>
    <property type="evidence" value="ECO:0007669"/>
    <property type="project" value="EnsemblMetazoa"/>
</dbReference>
<evidence type="ECO:0000313" key="3">
    <source>
        <dbReference type="Proteomes" id="UP000008744"/>
    </source>
</evidence>
<evidence type="ECO:0000313" key="2">
    <source>
        <dbReference type="EMBL" id="EDW30811.1"/>
    </source>
</evidence>
<evidence type="ECO:0000256" key="1">
    <source>
        <dbReference type="SAM" id="Coils"/>
    </source>
</evidence>
<dbReference type="HOGENOM" id="CLU_154089_0_0_1"/>
<name>B4H2X9_DROPE</name>
<dbReference type="GO" id="GO:0006891">
    <property type="term" value="P:intra-Golgi vesicle-mediated transport"/>
    <property type="evidence" value="ECO:0007669"/>
    <property type="project" value="EnsemblMetazoa"/>
</dbReference>
<dbReference type="Proteomes" id="UP000008744">
    <property type="component" value="Unassembled WGS sequence"/>
</dbReference>
<dbReference type="AlphaFoldDB" id="B4H2X9"/>
<dbReference type="OrthoDB" id="425925at2759"/>
<proteinExistence type="predicted"/>
<dbReference type="GO" id="GO:0099041">
    <property type="term" value="P:vesicle tethering to Golgi"/>
    <property type="evidence" value="ECO:0007669"/>
    <property type="project" value="EnsemblMetazoa"/>
</dbReference>
<gene>
    <name evidence="2" type="primary">Dper\GL13420</name>
    <name evidence="2" type="ORF">Dper_GL13420</name>
</gene>
<feature type="coiled-coil region" evidence="1">
    <location>
        <begin position="55"/>
        <end position="82"/>
    </location>
</feature>
<sequence length="138" mass="14790">MSWLNNSLNSIKGQLTNLAQEVLADTAGPGDEDYRGADTDTKTALDLLAESQHQKEQLDQLCGDKDREIAALRRQITKLNSQQIGDGFVTPSSSAAGAATTAAEPLVSENDVGLKGAGEWALEANYLQLQLFLICPFP</sequence>
<reference evidence="2 3" key="1">
    <citation type="journal article" date="2007" name="Nature">
        <title>Evolution of genes and genomes on the Drosophila phylogeny.</title>
        <authorList>
            <consortium name="Drosophila 12 Genomes Consortium"/>
            <person name="Clark A.G."/>
            <person name="Eisen M.B."/>
            <person name="Smith D.R."/>
            <person name="Bergman C.M."/>
            <person name="Oliver B."/>
            <person name="Markow T.A."/>
            <person name="Kaufman T.C."/>
            <person name="Kellis M."/>
            <person name="Gelbart W."/>
            <person name="Iyer V.N."/>
            <person name="Pollard D.A."/>
            <person name="Sackton T.B."/>
            <person name="Larracuente A.M."/>
            <person name="Singh N.D."/>
            <person name="Abad J.P."/>
            <person name="Abt D.N."/>
            <person name="Adryan B."/>
            <person name="Aguade M."/>
            <person name="Akashi H."/>
            <person name="Anderson W.W."/>
            <person name="Aquadro C.F."/>
            <person name="Ardell D.H."/>
            <person name="Arguello R."/>
            <person name="Artieri C.G."/>
            <person name="Barbash D.A."/>
            <person name="Barker D."/>
            <person name="Barsanti P."/>
            <person name="Batterham P."/>
            <person name="Batzoglou S."/>
            <person name="Begun D."/>
            <person name="Bhutkar A."/>
            <person name="Blanco E."/>
            <person name="Bosak S.A."/>
            <person name="Bradley R.K."/>
            <person name="Brand A.D."/>
            <person name="Brent M.R."/>
            <person name="Brooks A.N."/>
            <person name="Brown R.H."/>
            <person name="Butlin R.K."/>
            <person name="Caggese C."/>
            <person name="Calvi B.R."/>
            <person name="Bernardo de Carvalho A."/>
            <person name="Caspi A."/>
            <person name="Castrezana S."/>
            <person name="Celniker S.E."/>
            <person name="Chang J.L."/>
            <person name="Chapple C."/>
            <person name="Chatterji S."/>
            <person name="Chinwalla A."/>
            <person name="Civetta A."/>
            <person name="Clifton S.W."/>
            <person name="Comeron J.M."/>
            <person name="Costello J.C."/>
            <person name="Coyne J.A."/>
            <person name="Daub J."/>
            <person name="David R.G."/>
            <person name="Delcher A.L."/>
            <person name="Delehaunty K."/>
            <person name="Do C.B."/>
            <person name="Ebling H."/>
            <person name="Edwards K."/>
            <person name="Eickbush T."/>
            <person name="Evans J.D."/>
            <person name="Filipski A."/>
            <person name="Findeiss S."/>
            <person name="Freyhult E."/>
            <person name="Fulton L."/>
            <person name="Fulton R."/>
            <person name="Garcia A.C."/>
            <person name="Gardiner A."/>
            <person name="Garfield D.A."/>
            <person name="Garvin B.E."/>
            <person name="Gibson G."/>
            <person name="Gilbert D."/>
            <person name="Gnerre S."/>
            <person name="Godfrey J."/>
            <person name="Good R."/>
            <person name="Gotea V."/>
            <person name="Gravely B."/>
            <person name="Greenberg A.J."/>
            <person name="Griffiths-Jones S."/>
            <person name="Gross S."/>
            <person name="Guigo R."/>
            <person name="Gustafson E.A."/>
            <person name="Haerty W."/>
            <person name="Hahn M.W."/>
            <person name="Halligan D.L."/>
            <person name="Halpern A.L."/>
            <person name="Halter G.M."/>
            <person name="Han M.V."/>
            <person name="Heger A."/>
            <person name="Hillier L."/>
            <person name="Hinrichs A.S."/>
            <person name="Holmes I."/>
            <person name="Hoskins R.A."/>
            <person name="Hubisz M.J."/>
            <person name="Hultmark D."/>
            <person name="Huntley M.A."/>
            <person name="Jaffe D.B."/>
            <person name="Jagadeeshan S."/>
            <person name="Jeck W.R."/>
            <person name="Johnson J."/>
            <person name="Jones C.D."/>
            <person name="Jordan W.C."/>
            <person name="Karpen G.H."/>
            <person name="Kataoka E."/>
            <person name="Keightley P.D."/>
            <person name="Kheradpour P."/>
            <person name="Kirkness E.F."/>
            <person name="Koerich L.B."/>
            <person name="Kristiansen K."/>
            <person name="Kudrna D."/>
            <person name="Kulathinal R.J."/>
            <person name="Kumar S."/>
            <person name="Kwok R."/>
            <person name="Lander E."/>
            <person name="Langley C.H."/>
            <person name="Lapoint R."/>
            <person name="Lazzaro B.P."/>
            <person name="Lee S.J."/>
            <person name="Levesque L."/>
            <person name="Li R."/>
            <person name="Lin C.F."/>
            <person name="Lin M.F."/>
            <person name="Lindblad-Toh K."/>
            <person name="Llopart A."/>
            <person name="Long M."/>
            <person name="Low L."/>
            <person name="Lozovsky E."/>
            <person name="Lu J."/>
            <person name="Luo M."/>
            <person name="Machado C.A."/>
            <person name="Makalowski W."/>
            <person name="Marzo M."/>
            <person name="Matsuda M."/>
            <person name="Matzkin L."/>
            <person name="McAllister B."/>
            <person name="McBride C.S."/>
            <person name="McKernan B."/>
            <person name="McKernan K."/>
            <person name="Mendez-Lago M."/>
            <person name="Minx P."/>
            <person name="Mollenhauer M.U."/>
            <person name="Montooth K."/>
            <person name="Mount S.M."/>
            <person name="Mu X."/>
            <person name="Myers E."/>
            <person name="Negre B."/>
            <person name="Newfeld S."/>
            <person name="Nielsen R."/>
            <person name="Noor M.A."/>
            <person name="O'Grady P."/>
            <person name="Pachter L."/>
            <person name="Papaceit M."/>
            <person name="Parisi M.J."/>
            <person name="Parisi M."/>
            <person name="Parts L."/>
            <person name="Pedersen J.S."/>
            <person name="Pesole G."/>
            <person name="Phillippy A.M."/>
            <person name="Ponting C.P."/>
            <person name="Pop M."/>
            <person name="Porcelli D."/>
            <person name="Powell J.R."/>
            <person name="Prohaska S."/>
            <person name="Pruitt K."/>
            <person name="Puig M."/>
            <person name="Quesneville H."/>
            <person name="Ram K.R."/>
            <person name="Rand D."/>
            <person name="Rasmussen M.D."/>
            <person name="Reed L.K."/>
            <person name="Reenan R."/>
            <person name="Reily A."/>
            <person name="Remington K.A."/>
            <person name="Rieger T.T."/>
            <person name="Ritchie M.G."/>
            <person name="Robin C."/>
            <person name="Rogers Y.H."/>
            <person name="Rohde C."/>
            <person name="Rozas J."/>
            <person name="Rubenfield M.J."/>
            <person name="Ruiz A."/>
            <person name="Russo S."/>
            <person name="Salzberg S.L."/>
            <person name="Sanchez-Gracia A."/>
            <person name="Saranga D.J."/>
            <person name="Sato H."/>
            <person name="Schaeffer S.W."/>
            <person name="Schatz M.C."/>
            <person name="Schlenke T."/>
            <person name="Schwartz R."/>
            <person name="Segarra C."/>
            <person name="Singh R.S."/>
            <person name="Sirot L."/>
            <person name="Sirota M."/>
            <person name="Sisneros N.B."/>
            <person name="Smith C.D."/>
            <person name="Smith T.F."/>
            <person name="Spieth J."/>
            <person name="Stage D.E."/>
            <person name="Stark A."/>
            <person name="Stephan W."/>
            <person name="Strausberg R.L."/>
            <person name="Strempel S."/>
            <person name="Sturgill D."/>
            <person name="Sutton G."/>
            <person name="Sutton G.G."/>
            <person name="Tao W."/>
            <person name="Teichmann S."/>
            <person name="Tobari Y.N."/>
            <person name="Tomimura Y."/>
            <person name="Tsolas J.M."/>
            <person name="Valente V.L."/>
            <person name="Venter E."/>
            <person name="Venter J.C."/>
            <person name="Vicario S."/>
            <person name="Vieira F.G."/>
            <person name="Vilella A.J."/>
            <person name="Villasante A."/>
            <person name="Walenz B."/>
            <person name="Wang J."/>
            <person name="Wasserman M."/>
            <person name="Watts T."/>
            <person name="Wilson D."/>
            <person name="Wilson R.K."/>
            <person name="Wing R.A."/>
            <person name="Wolfner M.F."/>
            <person name="Wong A."/>
            <person name="Wong G.K."/>
            <person name="Wu C.I."/>
            <person name="Wu G."/>
            <person name="Yamamoto D."/>
            <person name="Yang H.P."/>
            <person name="Yang S.P."/>
            <person name="Yorke J.A."/>
            <person name="Yoshida K."/>
            <person name="Zdobnov E."/>
            <person name="Zhang P."/>
            <person name="Zhang Y."/>
            <person name="Zimin A.V."/>
            <person name="Baldwin J."/>
            <person name="Abdouelleil A."/>
            <person name="Abdulkadir J."/>
            <person name="Abebe A."/>
            <person name="Abera B."/>
            <person name="Abreu J."/>
            <person name="Acer S.C."/>
            <person name="Aftuck L."/>
            <person name="Alexander A."/>
            <person name="An P."/>
            <person name="Anderson E."/>
            <person name="Anderson S."/>
            <person name="Arachi H."/>
            <person name="Azer M."/>
            <person name="Bachantsang P."/>
            <person name="Barry A."/>
            <person name="Bayul T."/>
            <person name="Berlin A."/>
            <person name="Bessette D."/>
            <person name="Bloom T."/>
            <person name="Blye J."/>
            <person name="Boguslavskiy L."/>
            <person name="Bonnet C."/>
            <person name="Boukhgalter B."/>
            <person name="Bourzgui I."/>
            <person name="Brown A."/>
            <person name="Cahill P."/>
            <person name="Channer S."/>
            <person name="Cheshatsang Y."/>
            <person name="Chuda L."/>
            <person name="Citroen M."/>
            <person name="Collymore A."/>
            <person name="Cooke P."/>
            <person name="Costello M."/>
            <person name="D'Aco K."/>
            <person name="Daza R."/>
            <person name="De Haan G."/>
            <person name="DeGray S."/>
            <person name="DeMaso C."/>
            <person name="Dhargay N."/>
            <person name="Dooley K."/>
            <person name="Dooley E."/>
            <person name="Doricent M."/>
            <person name="Dorje P."/>
            <person name="Dorjee K."/>
            <person name="Dupes A."/>
            <person name="Elong R."/>
            <person name="Falk J."/>
            <person name="Farina A."/>
            <person name="Faro S."/>
            <person name="Ferguson D."/>
            <person name="Fisher S."/>
            <person name="Foley C.D."/>
            <person name="Franke A."/>
            <person name="Friedrich D."/>
            <person name="Gadbois L."/>
            <person name="Gearin G."/>
            <person name="Gearin C.R."/>
            <person name="Giannoukos G."/>
            <person name="Goode T."/>
            <person name="Graham J."/>
            <person name="Grandbois E."/>
            <person name="Grewal S."/>
            <person name="Gyaltsen K."/>
            <person name="Hafez N."/>
            <person name="Hagos B."/>
            <person name="Hall J."/>
            <person name="Henson C."/>
            <person name="Hollinger A."/>
            <person name="Honan T."/>
            <person name="Huard M.D."/>
            <person name="Hughes L."/>
            <person name="Hurhula B."/>
            <person name="Husby M.E."/>
            <person name="Kamat A."/>
            <person name="Kanga B."/>
            <person name="Kashin S."/>
            <person name="Khazanovich D."/>
            <person name="Kisner P."/>
            <person name="Lance K."/>
            <person name="Lara M."/>
            <person name="Lee W."/>
            <person name="Lennon N."/>
            <person name="Letendre F."/>
            <person name="LeVine R."/>
            <person name="Lipovsky A."/>
            <person name="Liu X."/>
            <person name="Liu J."/>
            <person name="Liu S."/>
            <person name="Lokyitsang T."/>
            <person name="Lokyitsang Y."/>
            <person name="Lubonja R."/>
            <person name="Lui A."/>
            <person name="MacDonald P."/>
            <person name="Magnisalis V."/>
            <person name="Maru K."/>
            <person name="Matthews C."/>
            <person name="McCusker W."/>
            <person name="McDonough S."/>
            <person name="Mehta T."/>
            <person name="Meldrim J."/>
            <person name="Meneus L."/>
            <person name="Mihai O."/>
            <person name="Mihalev A."/>
            <person name="Mihova T."/>
            <person name="Mittelman R."/>
            <person name="Mlenga V."/>
            <person name="Montmayeur A."/>
            <person name="Mulrain L."/>
            <person name="Navidi A."/>
            <person name="Naylor J."/>
            <person name="Negash T."/>
            <person name="Nguyen T."/>
            <person name="Nguyen N."/>
            <person name="Nicol R."/>
            <person name="Norbu C."/>
            <person name="Norbu N."/>
            <person name="Novod N."/>
            <person name="O'Neill B."/>
            <person name="Osman S."/>
            <person name="Markiewicz E."/>
            <person name="Oyono O.L."/>
            <person name="Patti C."/>
            <person name="Phunkhang P."/>
            <person name="Pierre F."/>
            <person name="Priest M."/>
            <person name="Raghuraman S."/>
            <person name="Rege F."/>
            <person name="Reyes R."/>
            <person name="Rise C."/>
            <person name="Rogov P."/>
            <person name="Ross K."/>
            <person name="Ryan E."/>
            <person name="Settipalli S."/>
            <person name="Shea T."/>
            <person name="Sherpa N."/>
            <person name="Shi L."/>
            <person name="Shih D."/>
            <person name="Sparrow T."/>
            <person name="Spaulding J."/>
            <person name="Stalker J."/>
            <person name="Stange-Thomann N."/>
            <person name="Stavropoulos S."/>
            <person name="Stone C."/>
            <person name="Strader C."/>
            <person name="Tesfaye S."/>
            <person name="Thomson T."/>
            <person name="Thoulutsang Y."/>
            <person name="Thoulutsang D."/>
            <person name="Topham K."/>
            <person name="Topping I."/>
            <person name="Tsamla T."/>
            <person name="Vassiliev H."/>
            <person name="Vo A."/>
            <person name="Wangchuk T."/>
            <person name="Wangdi T."/>
            <person name="Weiand M."/>
            <person name="Wilkinson J."/>
            <person name="Wilson A."/>
            <person name="Yadav S."/>
            <person name="Young G."/>
            <person name="Yu Q."/>
            <person name="Zembek L."/>
            <person name="Zhong D."/>
            <person name="Zimmer A."/>
            <person name="Zwirko Z."/>
            <person name="Jaffe D.B."/>
            <person name="Alvarez P."/>
            <person name="Brockman W."/>
            <person name="Butler J."/>
            <person name="Chin C."/>
            <person name="Gnerre S."/>
            <person name="Grabherr M."/>
            <person name="Kleber M."/>
            <person name="Mauceli E."/>
            <person name="MacCallum I."/>
        </authorList>
    </citation>
    <scope>NUCLEOTIDE SEQUENCE [LARGE SCALE GENOMIC DNA]</scope>
    <source>
        <strain evidence="3">MSH-3 / Tucson 14011-0111.49</strain>
    </source>
</reference>
<keyword evidence="1" id="KW-0175">Coiled coil</keyword>
<dbReference type="STRING" id="7234.B4H2X9"/>
<dbReference type="GO" id="GO:0038024">
    <property type="term" value="F:cargo receptor activity"/>
    <property type="evidence" value="ECO:0007669"/>
    <property type="project" value="EnsemblMetazoa"/>
</dbReference>
<dbReference type="PhylomeDB" id="B4H2X9"/>
<dbReference type="EMBL" id="CH479205">
    <property type="protein sequence ID" value="EDW30811.1"/>
    <property type="molecule type" value="Genomic_DNA"/>
</dbReference>
<accession>B4H2X9</accession>